<evidence type="ECO:0000256" key="10">
    <source>
        <dbReference type="ARBA" id="ARBA00051301"/>
    </source>
</evidence>
<comment type="catalytic activity">
    <reaction evidence="10">
        <text>N-succinyl-(2S,6S)-2,6-diaminopimelate + H2O = (2S,6S)-2,6-diaminopimelate + succinate</text>
        <dbReference type="Rhea" id="RHEA:22608"/>
        <dbReference type="ChEBI" id="CHEBI:15377"/>
        <dbReference type="ChEBI" id="CHEBI:30031"/>
        <dbReference type="ChEBI" id="CHEBI:57609"/>
        <dbReference type="ChEBI" id="CHEBI:58087"/>
        <dbReference type="EC" id="3.5.1.18"/>
    </reaction>
</comment>
<dbReference type="Pfam" id="PF00291">
    <property type="entry name" value="PALP"/>
    <property type="match status" value="1"/>
</dbReference>
<dbReference type="InterPro" id="IPR010182">
    <property type="entry name" value="ArgE/DapE"/>
</dbReference>
<dbReference type="UniPathway" id="UPA00034">
    <property type="reaction ID" value="UER00021"/>
</dbReference>
<organism evidence="13 14">
    <name type="scientific">Akanthomyces lecanii RCEF 1005</name>
    <dbReference type="NCBI Taxonomy" id="1081108"/>
    <lineage>
        <taxon>Eukaryota</taxon>
        <taxon>Fungi</taxon>
        <taxon>Dikarya</taxon>
        <taxon>Ascomycota</taxon>
        <taxon>Pezizomycotina</taxon>
        <taxon>Sordariomycetes</taxon>
        <taxon>Hypocreomycetidae</taxon>
        <taxon>Hypocreales</taxon>
        <taxon>Cordycipitaceae</taxon>
        <taxon>Akanthomyces</taxon>
        <taxon>Cordyceps confragosa</taxon>
    </lineage>
</organism>
<dbReference type="PANTHER" id="PTHR42937">
    <property type="match status" value="1"/>
</dbReference>
<dbReference type="GO" id="GO:0009089">
    <property type="term" value="P:lysine biosynthetic process via diaminopimelate"/>
    <property type="evidence" value="ECO:0007669"/>
    <property type="project" value="UniProtKB-UniPathway"/>
</dbReference>
<dbReference type="STRING" id="1081108.A0A168JPV4"/>
<dbReference type="InterPro" id="IPR002933">
    <property type="entry name" value="Peptidase_M20"/>
</dbReference>
<dbReference type="Gene3D" id="3.30.70.360">
    <property type="match status" value="1"/>
</dbReference>
<keyword evidence="7" id="KW-0378">Hydrolase</keyword>
<dbReference type="PROSITE" id="PS00758">
    <property type="entry name" value="ARGE_DAPE_CPG2_1"/>
    <property type="match status" value="1"/>
</dbReference>
<evidence type="ECO:0000256" key="9">
    <source>
        <dbReference type="ARBA" id="ARBA00023285"/>
    </source>
</evidence>
<accession>A0A168JPV4</accession>
<dbReference type="Pfam" id="PF01546">
    <property type="entry name" value="Peptidase_M20"/>
    <property type="match status" value="1"/>
</dbReference>
<evidence type="ECO:0000256" key="7">
    <source>
        <dbReference type="ARBA" id="ARBA00022801"/>
    </source>
</evidence>
<dbReference type="SUPFAM" id="SSF53686">
    <property type="entry name" value="Tryptophan synthase beta subunit-like PLP-dependent enzymes"/>
    <property type="match status" value="1"/>
</dbReference>
<proteinExistence type="inferred from homology"/>
<dbReference type="AlphaFoldDB" id="A0A168JPV4"/>
<sequence length="755" mass="80820">MPPPSSPHRRPLHFNAFAEDWVAPPSKDLPDIVRFHQRFPGYSPTALVGLPAVAQDAGVGAVYIKNESDRCGLPAFKILGASWGTYRAVTKRLDLPLSTTFDAIHQALSASPLTLYAATDGNHGRAVARMAALFGIAAEIHVPCCMKSDIIKLIRQEGGKVVVSRLGYDAAVQEAFVASQHSQGLYIQDCAFGDYTEVPQWIVEGYGTMMHEIDGQLGEKSPTLVIAPVGVGSFAQSVVAHYKTQHGARSKVMSVEPDTAACLWKRLVRGEETSVRSAPTIMAGLECSTVSESSWPTLQQGIDVSATVSDHEAHEACETLHKLGVAAGPCGAASLAALRRLGPEEKSLLGLDRDSVVVLLSTEGLRSYDIPHDVSDDDPVALTRALVRIDSSNPALGSQPGPGETEIAKFICSWFEYRDIDAHWVEPVKGRPSVVGVVKGSGGGKRLLLNGHTDTVTLLGYDGDPLDPKIENGKLYGRGSADMKSGLAAQMVAAADIKKLQLAGDVIVTAVADEELESLGTFDVLAAGWRADAAIVSECTDMAITRAHKGFVWLEIDVHGVAAHGSRPDLGYDAIAKSGYVLVALDRYAAELQQREADPAVGPPSAHASLIHGGEEVSSYPAKCTITLERRTVANESPATVEREIRDILDEIAAATPGLKYDLRATFSRPPFHMAEDAALTQLVRKHAERVTHGEPRISGAPYWTDSALLLEAGIPAILFGPRGEGFHAKEEFVYTESIVQTAQILTQIAKEFCA</sequence>
<comment type="cofactor">
    <cofactor evidence="1">
        <name>Co(2+)</name>
        <dbReference type="ChEBI" id="CHEBI:48828"/>
    </cofactor>
</comment>
<gene>
    <name evidence="13" type="ORF">LEL_00265</name>
</gene>
<dbReference type="GO" id="GO:0009014">
    <property type="term" value="F:succinyl-diaminopimelate desuccinylase activity"/>
    <property type="evidence" value="ECO:0007669"/>
    <property type="project" value="UniProtKB-EC"/>
</dbReference>
<dbReference type="InterPro" id="IPR036264">
    <property type="entry name" value="Bact_exopeptidase_dim_dom"/>
</dbReference>
<evidence type="ECO:0000256" key="6">
    <source>
        <dbReference type="ARBA" id="ARBA00016853"/>
    </source>
</evidence>
<dbReference type="SUPFAM" id="SSF55031">
    <property type="entry name" value="Bacterial exopeptidase dimerisation domain"/>
    <property type="match status" value="1"/>
</dbReference>
<dbReference type="PANTHER" id="PTHR42937:SF1">
    <property type="entry name" value="DIAMINOPROPIONATE AMMONIA-LYASE"/>
    <property type="match status" value="1"/>
</dbReference>
<comment type="caution">
    <text evidence="13">The sequence shown here is derived from an EMBL/GenBank/DDBJ whole genome shotgun (WGS) entry which is preliminary data.</text>
</comment>
<evidence type="ECO:0000256" key="2">
    <source>
        <dbReference type="ARBA" id="ARBA00001947"/>
    </source>
</evidence>
<dbReference type="Gene3D" id="3.40.50.1100">
    <property type="match status" value="2"/>
</dbReference>
<evidence type="ECO:0000256" key="8">
    <source>
        <dbReference type="ARBA" id="ARBA00022833"/>
    </source>
</evidence>
<dbReference type="InterPro" id="IPR001261">
    <property type="entry name" value="ArgE/DapE_CS"/>
</dbReference>
<keyword evidence="9" id="KW-0170">Cobalt</keyword>
<reference evidence="13 14" key="1">
    <citation type="journal article" date="2016" name="Genome Biol. Evol.">
        <title>Divergent and convergent evolution of fungal pathogenicity.</title>
        <authorList>
            <person name="Shang Y."/>
            <person name="Xiao G."/>
            <person name="Zheng P."/>
            <person name="Cen K."/>
            <person name="Zhan S."/>
            <person name="Wang C."/>
        </authorList>
    </citation>
    <scope>NUCLEOTIDE SEQUENCE [LARGE SCALE GENOMIC DNA]</scope>
    <source>
        <strain evidence="13 14">RCEF 1005</strain>
    </source>
</reference>
<dbReference type="Gene3D" id="3.40.630.10">
    <property type="entry name" value="Zn peptidases"/>
    <property type="match status" value="1"/>
</dbReference>
<evidence type="ECO:0000259" key="12">
    <source>
        <dbReference type="Pfam" id="PF07687"/>
    </source>
</evidence>
<evidence type="ECO:0000256" key="1">
    <source>
        <dbReference type="ARBA" id="ARBA00001941"/>
    </source>
</evidence>
<dbReference type="SUPFAM" id="SSF53187">
    <property type="entry name" value="Zn-dependent exopeptidases"/>
    <property type="match status" value="1"/>
</dbReference>
<evidence type="ECO:0000259" key="11">
    <source>
        <dbReference type="Pfam" id="PF00291"/>
    </source>
</evidence>
<dbReference type="InterPro" id="IPR036052">
    <property type="entry name" value="TrpB-like_PALP_sf"/>
</dbReference>
<dbReference type="EC" id="3.5.1.18" evidence="5"/>
<dbReference type="EMBL" id="AZHF01000001">
    <property type="protein sequence ID" value="OAA80720.1"/>
    <property type="molecule type" value="Genomic_DNA"/>
</dbReference>
<dbReference type="Pfam" id="PF07687">
    <property type="entry name" value="M20_dimer"/>
    <property type="match status" value="1"/>
</dbReference>
<evidence type="ECO:0000313" key="13">
    <source>
        <dbReference type="EMBL" id="OAA80720.1"/>
    </source>
</evidence>
<feature type="domain" description="Tryptophan synthase beta chain-like PALP" evidence="11">
    <location>
        <begin position="40"/>
        <end position="360"/>
    </location>
</feature>
<dbReference type="CDD" id="cd00640">
    <property type="entry name" value="Trp-synth-beta_II"/>
    <property type="match status" value="1"/>
</dbReference>
<dbReference type="Proteomes" id="UP000076881">
    <property type="component" value="Unassembled WGS sequence"/>
</dbReference>
<comment type="pathway">
    <text evidence="3">Amino-acid biosynthesis; L-lysine biosynthesis via DAP pathway; LL-2,6-diaminopimelate from (S)-tetrahydrodipicolinate (succinylase route): step 3/3.</text>
</comment>
<keyword evidence="8" id="KW-0862">Zinc</keyword>
<dbReference type="InterPro" id="IPR001926">
    <property type="entry name" value="TrpB-like_PALP"/>
</dbReference>
<dbReference type="OrthoDB" id="10059875at2759"/>
<dbReference type="PROSITE" id="PS00759">
    <property type="entry name" value="ARGE_DAPE_CPG2_2"/>
    <property type="match status" value="1"/>
</dbReference>
<comment type="similarity">
    <text evidence="4">Belongs to the peptidase M20A family.</text>
</comment>
<keyword evidence="14" id="KW-1185">Reference proteome</keyword>
<dbReference type="InterPro" id="IPR011650">
    <property type="entry name" value="Peptidase_M20_dimer"/>
</dbReference>
<evidence type="ECO:0000256" key="5">
    <source>
        <dbReference type="ARBA" id="ARBA00011921"/>
    </source>
</evidence>
<evidence type="ECO:0000313" key="14">
    <source>
        <dbReference type="Proteomes" id="UP000076881"/>
    </source>
</evidence>
<feature type="domain" description="Peptidase M20 dimerisation" evidence="12">
    <location>
        <begin position="547"/>
        <end position="654"/>
    </location>
</feature>
<evidence type="ECO:0000256" key="4">
    <source>
        <dbReference type="ARBA" id="ARBA00006247"/>
    </source>
</evidence>
<protein>
    <recommendedName>
        <fullName evidence="6">Probable succinyl-diaminopimelate desuccinylase</fullName>
        <ecNumber evidence="5">3.5.1.18</ecNumber>
    </recommendedName>
</protein>
<evidence type="ECO:0000256" key="3">
    <source>
        <dbReference type="ARBA" id="ARBA00005130"/>
    </source>
</evidence>
<dbReference type="NCBIfam" id="TIGR01910">
    <property type="entry name" value="DapE-ArgE"/>
    <property type="match status" value="1"/>
</dbReference>
<comment type="cofactor">
    <cofactor evidence="2">
        <name>Zn(2+)</name>
        <dbReference type="ChEBI" id="CHEBI:29105"/>
    </cofactor>
</comment>
<name>A0A168JPV4_CORDF</name>